<organism evidence="1 2">
    <name type="scientific">Gemmobacter denitrificans</name>
    <dbReference type="NCBI Taxonomy" id="3123040"/>
    <lineage>
        <taxon>Bacteria</taxon>
        <taxon>Pseudomonadati</taxon>
        <taxon>Pseudomonadota</taxon>
        <taxon>Alphaproteobacteria</taxon>
        <taxon>Rhodobacterales</taxon>
        <taxon>Paracoccaceae</taxon>
        <taxon>Gemmobacter</taxon>
    </lineage>
</organism>
<evidence type="ECO:0000313" key="2">
    <source>
        <dbReference type="Proteomes" id="UP001431963"/>
    </source>
</evidence>
<dbReference type="EMBL" id="JBALHR010000002">
    <property type="protein sequence ID" value="MEH7827640.1"/>
    <property type="molecule type" value="Genomic_DNA"/>
</dbReference>
<protein>
    <submittedName>
        <fullName evidence="1">Uncharacterized protein</fullName>
    </submittedName>
</protein>
<gene>
    <name evidence="1" type="ORF">V6590_05735</name>
</gene>
<sequence>MTTINDGGPAFPGETVVRNGMHSTTRVNNSGMTKREWFAGMALAGYFAAPNTPHQNATDAAGYLVDMADAMIAALGGAK</sequence>
<accession>A0ABU8BSH9</accession>
<keyword evidence="2" id="KW-1185">Reference proteome</keyword>
<comment type="caution">
    <text evidence="1">The sequence shown here is derived from an EMBL/GenBank/DDBJ whole genome shotgun (WGS) entry which is preliminary data.</text>
</comment>
<dbReference type="RefSeq" id="WP_335420815.1">
    <property type="nucleotide sequence ID" value="NZ_JBALHR010000002.1"/>
</dbReference>
<dbReference type="Proteomes" id="UP001431963">
    <property type="component" value="Unassembled WGS sequence"/>
</dbReference>
<proteinExistence type="predicted"/>
<name>A0ABU8BSH9_9RHOB</name>
<reference evidence="1" key="1">
    <citation type="submission" date="2024-02" db="EMBL/GenBank/DDBJ databases">
        <title>Genome sequences of strain Gemmobacter sp. JM10B15.</title>
        <authorList>
            <person name="Zhang M."/>
        </authorList>
    </citation>
    <scope>NUCLEOTIDE SEQUENCE</scope>
    <source>
        <strain evidence="1">JM10B15</strain>
    </source>
</reference>
<evidence type="ECO:0000313" key="1">
    <source>
        <dbReference type="EMBL" id="MEH7827640.1"/>
    </source>
</evidence>